<keyword evidence="1" id="KW-0175">Coiled coil</keyword>
<dbReference type="InterPro" id="IPR011948">
    <property type="entry name" value="Dullard_phosphatase"/>
</dbReference>
<dbReference type="GO" id="GO:0016791">
    <property type="term" value="F:phosphatase activity"/>
    <property type="evidence" value="ECO:0007669"/>
    <property type="project" value="InterPro"/>
</dbReference>
<dbReference type="NCBIfam" id="TIGR02251">
    <property type="entry name" value="HIF-SF_euk"/>
    <property type="match status" value="1"/>
</dbReference>
<dbReference type="InterPro" id="IPR004274">
    <property type="entry name" value="FCP1_dom"/>
</dbReference>
<feature type="region of interest" description="Disordered" evidence="2">
    <location>
        <begin position="514"/>
        <end position="699"/>
    </location>
</feature>
<dbReference type="Gene3D" id="3.40.50.1000">
    <property type="entry name" value="HAD superfamily/HAD-like"/>
    <property type="match status" value="1"/>
</dbReference>
<protein>
    <submittedName>
        <fullName evidence="4">NLI interacting factor-like phosphatase, putative</fullName>
    </submittedName>
</protein>
<evidence type="ECO:0000313" key="5">
    <source>
        <dbReference type="Proteomes" id="UP000220158"/>
    </source>
</evidence>
<dbReference type="InterPro" id="IPR023214">
    <property type="entry name" value="HAD_sf"/>
</dbReference>
<feature type="compositionally biased region" description="Basic and acidic residues" evidence="2">
    <location>
        <begin position="538"/>
        <end position="550"/>
    </location>
</feature>
<feature type="compositionally biased region" description="Basic and acidic residues" evidence="2">
    <location>
        <begin position="515"/>
        <end position="531"/>
    </location>
</feature>
<evidence type="ECO:0000259" key="3">
    <source>
        <dbReference type="PROSITE" id="PS50969"/>
    </source>
</evidence>
<dbReference type="Proteomes" id="UP000220158">
    <property type="component" value="Chromosome 14"/>
</dbReference>
<feature type="coiled-coil region" evidence="1">
    <location>
        <begin position="281"/>
        <end position="308"/>
    </location>
</feature>
<evidence type="ECO:0000313" key="4">
    <source>
        <dbReference type="EMBL" id="CRH02296.1"/>
    </source>
</evidence>
<dbReference type="CDD" id="cd07521">
    <property type="entry name" value="HAD_FCP1-like"/>
    <property type="match status" value="1"/>
</dbReference>
<dbReference type="OMA" id="KFCEDNC"/>
<keyword evidence="5" id="KW-1185">Reference proteome</keyword>
<dbReference type="SMART" id="SM00577">
    <property type="entry name" value="CPDc"/>
    <property type="match status" value="1"/>
</dbReference>
<proteinExistence type="predicted"/>
<dbReference type="OrthoDB" id="277011at2759"/>
<feature type="compositionally biased region" description="Basic and acidic residues" evidence="2">
    <location>
        <begin position="570"/>
        <end position="661"/>
    </location>
</feature>
<organism evidence="4 5">
    <name type="scientific">Plasmodium relictum</name>
    <dbReference type="NCBI Taxonomy" id="85471"/>
    <lineage>
        <taxon>Eukaryota</taxon>
        <taxon>Sar</taxon>
        <taxon>Alveolata</taxon>
        <taxon>Apicomplexa</taxon>
        <taxon>Aconoidasida</taxon>
        <taxon>Haemosporida</taxon>
        <taxon>Plasmodiidae</taxon>
        <taxon>Plasmodium</taxon>
        <taxon>Plasmodium (Haemamoeba)</taxon>
    </lineage>
</organism>
<accession>A0A1J1HA17</accession>
<dbReference type="InterPro" id="IPR036412">
    <property type="entry name" value="HAD-like_sf"/>
</dbReference>
<evidence type="ECO:0000256" key="2">
    <source>
        <dbReference type="SAM" id="MobiDB-lite"/>
    </source>
</evidence>
<evidence type="ECO:0000256" key="1">
    <source>
        <dbReference type="SAM" id="Coils"/>
    </source>
</evidence>
<dbReference type="InterPro" id="IPR050365">
    <property type="entry name" value="TIM50"/>
</dbReference>
<sequence>MKKNNKYKNVRENDILKLNDNIYLEKLQYNIISPYFILNDNGLRKNRNSSNIYFILKKKRPIKSIKIPKNIKKKENDLNEKYENNGSSTSDDSTKNNLAYFNYSLKCEYRHGNDTIKDLNCNNNNHKIKNERSKRNKNLFKLLNRKFEHKKRNTNVLCDSKYNKKINVDNNNKRNLRKSIFVKLLRNSSKKILNSAEKVKILKNIFFKIKRKNDNLNENQKFVGTNTKIVCSMNNDNTCSKKCEQKKNEKNEKNKIINKGKLISSSLFLDEQINTHNEYKKRNILNQKNFKNNKKKNYERNIKSFNINEGKKELNSNTSNNNKIDDFKIKQIKSKFPNKNINSLNNKVLKHRKEYYYALDEGKNYVRMNDFIFLNSIKGRSWRPKRIKKFNKKKKNNYIISNIEELKNNKAYSNDNIKEYYSLSSIMDSDWSNQINSSEEIRMESKNKERHFYSTKDNKEDKDMNYNYINQIFLKVNKINKTVMENEQVLTKEKNKDDVEKIFKRSKKIYQKIVTNERKNKDNKGKKKNNEEMNNNIEKYENKDKKEGSEKGNSNNKENEKNNKEKKKNGKENNENDDKKNKDNEKENKNNKKENRDNEKENENNKKKNGDNEKENENNKKKNGDNEKENENNKKKNGNNEKENGNNKKDNGNNEKENVNDEKEDEDNEKENGNDEKENKDNEEENEDNKEKTKINQNKIKNKKKDITFLKGDNDSTDKKDCSLNSNFVLEEKNDKIDKKKEYILKYRYDKYKKKDEKQINMNKNYSEFIKKKIFSNFDNKNNEKKSIKEKFFFNEKNKSKIGNFISTTEIFNLYKKENDNLNNKKSLKNKSMHINKRESLEKNISLHNLESLNDSFKKIKNNKKVNEYYKDNSNLNLNKNFIKNVNLGECANLSEMKIIKEEKKESTEKKEFKKKKKGFFIDNKRTKINERIISEKEILIINNNQNEKCNGNTLNQINENIKEENLTKMTYIIENNKNNFINIKKLGDIDDLRDIDNLSDINNINDENSLLHKKSMNVVLNLNNCDNIKDEYKDSNNSSCAKNKVNIEDLITSVPKENYYNSYYKKKRKKIEKKIDIIRIKKKKLHSYFKKFRSFIFFANKKNSNSFSHNNENELDAKIKRKKFYLRKKKKIKKLKKLSLLNIYDTKVLSNKKGNESPLNINYENYDSNKFLLGQQKEKDKGKKTIVLDLDETLVHSTIKRDKENSFKVDINLEDGHYFIYVKKRPGVDDFFKEISKYYEVVIFTASLSKYANAVIDKLDVDNVCAYRLFRESCSCWKNNYVKDIKKLGRDLNNVIVIDNSTYVQKFCEDNCILIESWFDDATDKELYKLIPFLKKLSKKTSVICELRKYNKNKKKKKIKFLR</sequence>
<dbReference type="PROSITE" id="PS50969">
    <property type="entry name" value="FCP1"/>
    <property type="match status" value="1"/>
</dbReference>
<dbReference type="EMBL" id="LN835309">
    <property type="protein sequence ID" value="CRH02296.1"/>
    <property type="molecule type" value="Genomic_DNA"/>
</dbReference>
<gene>
    <name evidence="4" type="primary">NIF1</name>
    <name evidence="4" type="ORF">PRELSG_1402600</name>
</gene>
<reference evidence="4 5" key="1">
    <citation type="submission" date="2015-04" db="EMBL/GenBank/DDBJ databases">
        <authorList>
            <consortium name="Pathogen Informatics"/>
        </authorList>
    </citation>
    <scope>NUCLEOTIDE SEQUENCE [LARGE SCALE GENOMIC DNA]</scope>
    <source>
        <strain evidence="4 5">SGS1</strain>
    </source>
</reference>
<dbReference type="GeneID" id="39738456"/>
<feature type="compositionally biased region" description="Basic and acidic residues" evidence="2">
    <location>
        <begin position="670"/>
        <end position="680"/>
    </location>
</feature>
<dbReference type="VEuPathDB" id="PlasmoDB:PRELSG_1402600"/>
<name>A0A1J1HA17_PLARL</name>
<dbReference type="KEGG" id="prel:PRELSG_1402600"/>
<dbReference type="Pfam" id="PF03031">
    <property type="entry name" value="NIF"/>
    <property type="match status" value="1"/>
</dbReference>
<dbReference type="FunFam" id="3.40.50.1000:FF:000093">
    <property type="entry name" value="NLI interacting factor-like phosphatase family protein"/>
    <property type="match status" value="1"/>
</dbReference>
<feature type="domain" description="FCP1 homology" evidence="3">
    <location>
        <begin position="1180"/>
        <end position="1338"/>
    </location>
</feature>
<dbReference type="SUPFAM" id="SSF56784">
    <property type="entry name" value="HAD-like"/>
    <property type="match status" value="1"/>
</dbReference>
<dbReference type="RefSeq" id="XP_028534817.1">
    <property type="nucleotide sequence ID" value="XM_028679066.1"/>
</dbReference>
<dbReference type="PANTHER" id="PTHR12210">
    <property type="entry name" value="DULLARD PROTEIN PHOSPHATASE"/>
    <property type="match status" value="1"/>
</dbReference>